<keyword evidence="1" id="KW-0812">Transmembrane</keyword>
<evidence type="ECO:0000313" key="3">
    <source>
        <dbReference type="Proteomes" id="UP000481852"/>
    </source>
</evidence>
<evidence type="ECO:0000313" key="2">
    <source>
        <dbReference type="EMBL" id="MSS14998.1"/>
    </source>
</evidence>
<protein>
    <submittedName>
        <fullName evidence="2">Pilus assembly protein</fullName>
    </submittedName>
</protein>
<keyword evidence="1" id="KW-0472">Membrane</keyword>
<proteinExistence type="predicted"/>
<dbReference type="Proteomes" id="UP000481852">
    <property type="component" value="Unassembled WGS sequence"/>
</dbReference>
<name>A0A6L5X6G8_9FIRM</name>
<dbReference type="EMBL" id="VULZ01000007">
    <property type="protein sequence ID" value="MSS14998.1"/>
    <property type="molecule type" value="Genomic_DNA"/>
</dbReference>
<sequence length="164" mass="17791">MSKLFSAAFIFARTRLSAVFTVEAALLMALILPVLLSLIYLGFLDHDRGVLQGAACETAALADNSVPDKARANKLRTLTEGIGKDAVLVSRSLESSFSLSKDLVQVSYTGSMKVPGLLPRLFGRETLPTGRTFSRKLFSPAPAIRKIRGLRYLSSRLNGKEDSS</sequence>
<feature type="transmembrane region" description="Helical" evidence="1">
    <location>
        <begin position="27"/>
        <end position="44"/>
    </location>
</feature>
<reference evidence="2 3" key="1">
    <citation type="submission" date="2019-08" db="EMBL/GenBank/DDBJ databases">
        <title>In-depth cultivation of the pig gut microbiome towards novel bacterial diversity and tailored functional studies.</title>
        <authorList>
            <person name="Wylensek D."/>
            <person name="Hitch T.C.A."/>
            <person name="Clavel T."/>
        </authorList>
    </citation>
    <scope>NUCLEOTIDE SEQUENCE [LARGE SCALE GENOMIC DNA]</scope>
    <source>
        <strain evidence="2 3">Oil+RF-744-WCA-WT-11</strain>
    </source>
</reference>
<keyword evidence="3" id="KW-1185">Reference proteome</keyword>
<evidence type="ECO:0000256" key="1">
    <source>
        <dbReference type="SAM" id="Phobius"/>
    </source>
</evidence>
<accession>A0A6L5X6G8</accession>
<gene>
    <name evidence="2" type="ORF">FYJ35_08060</name>
</gene>
<comment type="caution">
    <text evidence="2">The sequence shown here is derived from an EMBL/GenBank/DDBJ whole genome shotgun (WGS) entry which is preliminary data.</text>
</comment>
<organism evidence="2 3">
    <name type="scientific">Porcincola intestinalis</name>
    <dbReference type="NCBI Taxonomy" id="2606632"/>
    <lineage>
        <taxon>Bacteria</taxon>
        <taxon>Bacillati</taxon>
        <taxon>Bacillota</taxon>
        <taxon>Clostridia</taxon>
        <taxon>Lachnospirales</taxon>
        <taxon>Lachnospiraceae</taxon>
        <taxon>Porcincola</taxon>
    </lineage>
</organism>
<dbReference type="AlphaFoldDB" id="A0A6L5X6G8"/>
<dbReference type="RefSeq" id="WP_154525395.1">
    <property type="nucleotide sequence ID" value="NZ_VULZ01000007.1"/>
</dbReference>
<keyword evidence="1" id="KW-1133">Transmembrane helix</keyword>